<dbReference type="EMBL" id="SNRW01004955">
    <property type="protein sequence ID" value="KAA6386119.1"/>
    <property type="molecule type" value="Genomic_DNA"/>
</dbReference>
<evidence type="ECO:0000313" key="1">
    <source>
        <dbReference type="EMBL" id="KAA6386119.1"/>
    </source>
</evidence>
<dbReference type="Proteomes" id="UP000324800">
    <property type="component" value="Unassembled WGS sequence"/>
</dbReference>
<organism evidence="1 2">
    <name type="scientific">Streblomastix strix</name>
    <dbReference type="NCBI Taxonomy" id="222440"/>
    <lineage>
        <taxon>Eukaryota</taxon>
        <taxon>Metamonada</taxon>
        <taxon>Preaxostyla</taxon>
        <taxon>Oxymonadida</taxon>
        <taxon>Streblomastigidae</taxon>
        <taxon>Streblomastix</taxon>
    </lineage>
</organism>
<reference evidence="1 2" key="1">
    <citation type="submission" date="2019-03" db="EMBL/GenBank/DDBJ databases">
        <title>Single cell metagenomics reveals metabolic interactions within the superorganism composed of flagellate Streblomastix strix and complex community of Bacteroidetes bacteria on its surface.</title>
        <authorList>
            <person name="Treitli S.C."/>
            <person name="Kolisko M."/>
            <person name="Husnik F."/>
            <person name="Keeling P."/>
            <person name="Hampl V."/>
        </authorList>
    </citation>
    <scope>NUCLEOTIDE SEQUENCE [LARGE SCALE GENOMIC DNA]</scope>
    <source>
        <strain evidence="1">ST1C</strain>
    </source>
</reference>
<gene>
    <name evidence="1" type="ORF">EZS28_018359</name>
</gene>
<proteinExistence type="predicted"/>
<protein>
    <submittedName>
        <fullName evidence="1">Uncharacterized protein</fullName>
    </submittedName>
</protein>
<name>A0A5J4VV20_9EUKA</name>
<sequence length="183" mass="20637">MIQGGEGDFVIIWRLNDVFLSGCVTSLDTSDQNERCGVIHLQSEGLKMLISKIVIERYEKTLYNETSKYGLIYVESLNKGDNQGISPVHIEISGIFVIGCHCAVGSRISITNLLMELTDSVFIEPSCYSNMIYLNRTLGTIEDCIFSGRNGIYQDLNLLNEFEQVEEEGKDMCPNNAYYYSSR</sequence>
<comment type="caution">
    <text evidence="1">The sequence shown here is derived from an EMBL/GenBank/DDBJ whole genome shotgun (WGS) entry which is preliminary data.</text>
</comment>
<accession>A0A5J4VV20</accession>
<dbReference type="AlphaFoldDB" id="A0A5J4VV20"/>
<evidence type="ECO:0000313" key="2">
    <source>
        <dbReference type="Proteomes" id="UP000324800"/>
    </source>
</evidence>